<keyword evidence="5" id="KW-0175">Coiled coil</keyword>
<evidence type="ECO:0000259" key="8">
    <source>
        <dbReference type="Pfam" id="PF11732"/>
    </source>
</evidence>
<feature type="domain" description="THO complex subunit 2 N-terminal" evidence="9">
    <location>
        <begin position="552"/>
        <end position="686"/>
    </location>
</feature>
<comment type="similarity">
    <text evidence="2">Belongs to the THOC2 family.</text>
</comment>
<dbReference type="PhylomeDB" id="A0A0D2X531"/>
<feature type="region of interest" description="Disordered" evidence="6">
    <location>
        <begin position="62"/>
        <end position="84"/>
    </location>
</feature>
<feature type="compositionally biased region" description="Basic and acidic residues" evidence="6">
    <location>
        <begin position="1620"/>
        <end position="1638"/>
    </location>
</feature>
<feature type="compositionally biased region" description="Basic and acidic residues" evidence="6">
    <location>
        <begin position="1385"/>
        <end position="1487"/>
    </location>
</feature>
<comment type="subcellular location">
    <subcellularLocation>
        <location evidence="1">Nucleus</location>
    </subcellularLocation>
</comment>
<evidence type="ECO:0000256" key="2">
    <source>
        <dbReference type="ARBA" id="ARBA00007857"/>
    </source>
</evidence>
<feature type="compositionally biased region" description="Polar residues" evidence="6">
    <location>
        <begin position="1544"/>
        <end position="1555"/>
    </location>
</feature>
<dbReference type="InterPro" id="IPR021726">
    <property type="entry name" value="THO_THOC2_N"/>
</dbReference>
<feature type="compositionally biased region" description="Low complexity" evidence="6">
    <location>
        <begin position="70"/>
        <end position="83"/>
    </location>
</feature>
<dbReference type="PANTHER" id="PTHR21597">
    <property type="entry name" value="THO2 PROTEIN"/>
    <property type="match status" value="1"/>
</dbReference>
<gene>
    <name evidence="10" type="ORF">CAOG_007569</name>
</gene>
<sequence length="1756" mass="191329">MAAAAPSAIAVASAFQCTPIALTAADVNAFDVQPATGRGADLLAEASMRAVRALAFTAAGHPGASHERANGNAAGSAESESSAVIPMDTSKDAVSDGSLHELRELFYDAMVLFVAGQVPSHATLVHFVRSTPDEVTQSPELQYLLAELVALLELEISGLPAQDPARDRLFQLVLLLIREKLVTEDAFKERLEAATLAAVSITRDAATFKTTVTRMRTKLFYKQQKFNLFREESEGYAKLISELSQESLSVAVCHTVSRHVQSLIGFFDLDPNRVMDIILNCFENEPSRHAFFVALIRSLSFRNESLCSILGFRFHHKQKHPEQNAANLCLVAACLLRGNLISLADLYPHLSPDDAELQPLFKNKLAQALVTAKQFTMVNLGGGPPTAAAAAPTGASAAPAVPALAATPSAAPSASRAGSLLPTPGILGTAPGTVAPSSAPASTSATATASTAAAATTTAAPAAPPAEERLPLKLLLIQAVLTVRDWPTAEALLARFPEFTALTHAPIAKAMCGLLLQCIEPFYLRHCIPAGARPDRIRRSTNVDFQVASEFLCQSLEQVFAIAFPLALKLGPYVSHDIVLTTKLARIVKYLAQTDRAKYTADIEQLLELVLLPAASLVSCNAPLNDEIWETVKGFSYPQRFQLYGTWKNHIYSRFPELIVQKASVAHQTRYSLRRLSTTNFKQSGRQISKLCHANPSVVFVELINKVQVYDNFVMPIVEALKYLTSMDYDMLIYCILEALVDPRKERVKADGRNVSGWLSGLAMFAAHVVKRYTVDIVPLLQFVTKQLRAGQTVDLLIVKELVTKMAGIEVTVQPSESQIQALAGGDLLRSEGGSFSQSRNLKRTPARLLQALISSNLAMPLLLLIAQQKHAVVFSDQHTSHTKLLGDLFDQCHGVLLQYSEFLVMTLTKDGYAKLLPSMRDLMDVYYLDLETTMHLWRPSFHHSVRVANSRGVSFGDAFDLAMEPLKQQLVASTSIRPLKDISLNLVSIFWSLSLSDIFVPGDRYDQELQTQKALLAALEANRDETMSQSKRRIERERLQTVIRGLQEERKHQEANKAAVLEKLQQEKDNWFPQVGSNKLVQSTQELMQTCIFPRLMHSVPDAVYCVKFMHLLHSLSTPRCSSLLMFDQIMKDTFCTITMCSESEAQCYGYFLLETLKLYTRWANSSKLFEAECRVPGFLYTRKAPKDGKAPPAAAESKPADAPPAASTSQESSDGAVPAPAPPAPTLIEYDMFRSLAKIWTTRLADAFTHCLGSSDFVHIRNSLMILHRLSEVFPMHRPLVLAIESQVAKLMADERQDVKTLATTYMVQLVRIKSVHFPEERNKSIASVNLGGDVKPMAIDEPAAPASAPSTTSAAADSSASATAGTSSSSKERLESSSGGRESSREGNRESREHATGHRDSSRDPRDASRDHREPSREPRARDDSHSRDRDHSSSREPRARDHDGSVSRDSRENRDSRDTRDGRDGREARDSSRVRRDESREPTTSRAARSPSPTRSKSSSGGSATSSALSGGLVSAGARVAASSRSEPSSAVGSPVAQPHVTSSAPATSSPMVIDKPQPSARRMVDLKTSTDSKTAAADRAKKFGTPATATTTTTTPTAVAADAADASKTSSRSKRSSEDSNERGDVKRTRQDEQEAAGSSASRSRSSKDGERDQPSSSSSSSSSRSKDAGKESGRDKSSSKDGNDSKDSGKESRNGKDKDDDRSRDKERKERSNSESASSSSKDGRSRSKKHDSAEDGGREERRSKSSSER</sequence>
<feature type="region of interest" description="Disordered" evidence="6">
    <location>
        <begin position="1342"/>
        <end position="1756"/>
    </location>
</feature>
<dbReference type="GO" id="GO:0003729">
    <property type="term" value="F:mRNA binding"/>
    <property type="evidence" value="ECO:0007669"/>
    <property type="project" value="TreeGrafter"/>
</dbReference>
<dbReference type="Pfam" id="PF16134">
    <property type="entry name" value="THOC2_N"/>
    <property type="match status" value="2"/>
</dbReference>
<evidence type="ECO:0000256" key="6">
    <source>
        <dbReference type="SAM" id="MobiDB-lite"/>
    </source>
</evidence>
<dbReference type="RefSeq" id="XP_004343443.2">
    <property type="nucleotide sequence ID" value="XM_004343393.2"/>
</dbReference>
<dbReference type="EMBL" id="KE346373">
    <property type="protein sequence ID" value="KJE97099.1"/>
    <property type="molecule type" value="Genomic_DNA"/>
</dbReference>
<dbReference type="Pfam" id="PF11732">
    <property type="entry name" value="Thoc2"/>
    <property type="match status" value="1"/>
</dbReference>
<keyword evidence="4" id="KW-0539">Nucleus</keyword>
<evidence type="ECO:0000256" key="3">
    <source>
        <dbReference type="ARBA" id="ARBA00019596"/>
    </source>
</evidence>
<feature type="compositionally biased region" description="Low complexity" evidence="6">
    <location>
        <begin position="1590"/>
        <end position="1615"/>
    </location>
</feature>
<reference evidence="11" key="1">
    <citation type="submission" date="2011-02" db="EMBL/GenBank/DDBJ databases">
        <title>The Genome Sequence of Capsaspora owczarzaki ATCC 30864.</title>
        <authorList>
            <person name="Russ C."/>
            <person name="Cuomo C."/>
            <person name="Burger G."/>
            <person name="Gray M.W."/>
            <person name="Holland P.W.H."/>
            <person name="King N."/>
            <person name="Lang F.B.F."/>
            <person name="Roger A.J."/>
            <person name="Ruiz-Trillo I."/>
            <person name="Young S.K."/>
            <person name="Zeng Q."/>
            <person name="Gargeya S."/>
            <person name="Alvarado L."/>
            <person name="Berlin A."/>
            <person name="Chapman S.B."/>
            <person name="Chen Z."/>
            <person name="Freedman E."/>
            <person name="Gellesch M."/>
            <person name="Goldberg J."/>
            <person name="Griggs A."/>
            <person name="Gujja S."/>
            <person name="Heilman E."/>
            <person name="Heiman D."/>
            <person name="Howarth C."/>
            <person name="Mehta T."/>
            <person name="Neiman D."/>
            <person name="Pearson M."/>
            <person name="Roberts A."/>
            <person name="Saif S."/>
            <person name="Shea T."/>
            <person name="Shenoy N."/>
            <person name="Sisk P."/>
            <person name="Stolte C."/>
            <person name="Sykes S."/>
            <person name="White J."/>
            <person name="Yandava C."/>
            <person name="Haas B."/>
            <person name="Nusbaum C."/>
            <person name="Birren B."/>
        </authorList>
    </citation>
    <scope>NUCLEOTIDE SEQUENCE</scope>
    <source>
        <strain evidence="11">ATCC 30864</strain>
    </source>
</reference>
<evidence type="ECO:0000256" key="5">
    <source>
        <dbReference type="SAM" id="Coils"/>
    </source>
</evidence>
<dbReference type="OrthoDB" id="29024at2759"/>
<dbReference type="FunCoup" id="A0A0D2X531">
    <property type="interactions" value="597"/>
</dbReference>
<dbReference type="PANTHER" id="PTHR21597:SF0">
    <property type="entry name" value="THO COMPLEX SUBUNIT 2"/>
    <property type="match status" value="1"/>
</dbReference>
<organism evidence="10 11">
    <name type="scientific">Capsaspora owczarzaki (strain ATCC 30864)</name>
    <dbReference type="NCBI Taxonomy" id="595528"/>
    <lineage>
        <taxon>Eukaryota</taxon>
        <taxon>Filasterea</taxon>
        <taxon>Capsaspora</taxon>
    </lineage>
</organism>
<evidence type="ECO:0000313" key="11">
    <source>
        <dbReference type="Proteomes" id="UP000008743"/>
    </source>
</evidence>
<dbReference type="GO" id="GO:0006406">
    <property type="term" value="P:mRNA export from nucleus"/>
    <property type="evidence" value="ECO:0007669"/>
    <property type="project" value="InterPro"/>
</dbReference>
<dbReference type="Proteomes" id="UP000008743">
    <property type="component" value="Unassembled WGS sequence"/>
</dbReference>
<evidence type="ECO:0000259" key="7">
    <source>
        <dbReference type="Pfam" id="PF11262"/>
    </source>
</evidence>
<dbReference type="STRING" id="595528.A0A0D2X531"/>
<name>A0A0D2X531_CAPO3</name>
<evidence type="ECO:0000256" key="1">
    <source>
        <dbReference type="ARBA" id="ARBA00004123"/>
    </source>
</evidence>
<dbReference type="InterPro" id="IPR021418">
    <property type="entry name" value="THO_THOC2_C"/>
</dbReference>
<evidence type="ECO:0000313" key="10">
    <source>
        <dbReference type="EMBL" id="KJE97099.1"/>
    </source>
</evidence>
<feature type="compositionally biased region" description="Basic and acidic residues" evidence="6">
    <location>
        <begin position="1728"/>
        <end position="1756"/>
    </location>
</feature>
<dbReference type="InterPro" id="IPR032302">
    <property type="entry name" value="THOC2_N"/>
</dbReference>
<feature type="region of interest" description="Disordered" evidence="6">
    <location>
        <begin position="1187"/>
        <end position="1222"/>
    </location>
</feature>
<keyword evidence="11" id="KW-1185">Reference proteome</keyword>
<feature type="domain" description="THO complex subunit 2 N-terminal" evidence="9">
    <location>
        <begin position="91"/>
        <end position="527"/>
    </location>
</feature>
<evidence type="ECO:0000259" key="9">
    <source>
        <dbReference type="Pfam" id="PF16134"/>
    </source>
</evidence>
<dbReference type="Pfam" id="PF11262">
    <property type="entry name" value="Tho2"/>
    <property type="match status" value="1"/>
</dbReference>
<accession>A0A0D2X531</accession>
<dbReference type="InterPro" id="IPR040007">
    <property type="entry name" value="Tho2"/>
</dbReference>
<feature type="domain" description="THO complex subunitTHOC2 C-terminal" evidence="7">
    <location>
        <begin position="981"/>
        <end position="1312"/>
    </location>
</feature>
<feature type="compositionally biased region" description="Basic and acidic residues" evidence="6">
    <location>
        <begin position="1670"/>
        <end position="1719"/>
    </location>
</feature>
<feature type="compositionally biased region" description="Low complexity" evidence="6">
    <location>
        <begin position="1345"/>
        <end position="1372"/>
    </location>
</feature>
<feature type="domain" description="THO complex subunitTHOC2 N-terminal" evidence="8">
    <location>
        <begin position="688"/>
        <end position="763"/>
    </location>
</feature>
<evidence type="ECO:0000256" key="4">
    <source>
        <dbReference type="ARBA" id="ARBA00023242"/>
    </source>
</evidence>
<feature type="compositionally biased region" description="Low complexity" evidence="6">
    <location>
        <begin position="1488"/>
        <end position="1530"/>
    </location>
</feature>
<dbReference type="GO" id="GO:0000445">
    <property type="term" value="C:THO complex part of transcription export complex"/>
    <property type="evidence" value="ECO:0007669"/>
    <property type="project" value="TreeGrafter"/>
</dbReference>
<dbReference type="InParanoid" id="A0A0D2X531"/>
<feature type="compositionally biased region" description="Basic and acidic residues" evidence="6">
    <location>
        <begin position="1567"/>
        <end position="1586"/>
    </location>
</feature>
<dbReference type="eggNOG" id="KOG1874">
    <property type="taxonomic scope" value="Eukaryota"/>
</dbReference>
<feature type="coiled-coil region" evidence="5">
    <location>
        <begin position="1003"/>
        <end position="1071"/>
    </location>
</feature>
<protein>
    <recommendedName>
        <fullName evidence="3">THO complex subunit 2</fullName>
    </recommendedName>
</protein>
<dbReference type="GO" id="GO:0006397">
    <property type="term" value="P:mRNA processing"/>
    <property type="evidence" value="ECO:0007669"/>
    <property type="project" value="InterPro"/>
</dbReference>
<proteinExistence type="inferred from homology"/>